<name>A0AAE0I323_9PEZI</name>
<organism evidence="5 6">
    <name type="scientific">Cercophora scortea</name>
    <dbReference type="NCBI Taxonomy" id="314031"/>
    <lineage>
        <taxon>Eukaryota</taxon>
        <taxon>Fungi</taxon>
        <taxon>Dikarya</taxon>
        <taxon>Ascomycota</taxon>
        <taxon>Pezizomycotina</taxon>
        <taxon>Sordariomycetes</taxon>
        <taxon>Sordariomycetidae</taxon>
        <taxon>Sordariales</taxon>
        <taxon>Lasiosphaeriaceae</taxon>
        <taxon>Cercophora</taxon>
    </lineage>
</organism>
<evidence type="ECO:0000256" key="3">
    <source>
        <dbReference type="ARBA" id="ARBA00023277"/>
    </source>
</evidence>
<dbReference type="Pfam" id="PF01263">
    <property type="entry name" value="Aldose_epim"/>
    <property type="match status" value="1"/>
</dbReference>
<comment type="similarity">
    <text evidence="1">Belongs to the aldose epimerase family.</text>
</comment>
<evidence type="ECO:0000256" key="2">
    <source>
        <dbReference type="ARBA" id="ARBA00023235"/>
    </source>
</evidence>
<dbReference type="InterPro" id="IPR047215">
    <property type="entry name" value="Galactose_mutarotase-like"/>
</dbReference>
<evidence type="ECO:0000313" key="5">
    <source>
        <dbReference type="EMBL" id="KAK3317277.1"/>
    </source>
</evidence>
<gene>
    <name evidence="5" type="ORF">B0T19DRAFT_288796</name>
</gene>
<reference evidence="5" key="1">
    <citation type="journal article" date="2023" name="Mol. Phylogenet. Evol.">
        <title>Genome-scale phylogeny and comparative genomics of the fungal order Sordariales.</title>
        <authorList>
            <person name="Hensen N."/>
            <person name="Bonometti L."/>
            <person name="Westerberg I."/>
            <person name="Brannstrom I.O."/>
            <person name="Guillou S."/>
            <person name="Cros-Aarteil S."/>
            <person name="Calhoun S."/>
            <person name="Haridas S."/>
            <person name="Kuo A."/>
            <person name="Mondo S."/>
            <person name="Pangilinan J."/>
            <person name="Riley R."/>
            <person name="LaButti K."/>
            <person name="Andreopoulos B."/>
            <person name="Lipzen A."/>
            <person name="Chen C."/>
            <person name="Yan M."/>
            <person name="Daum C."/>
            <person name="Ng V."/>
            <person name="Clum A."/>
            <person name="Steindorff A."/>
            <person name="Ohm R.A."/>
            <person name="Martin F."/>
            <person name="Silar P."/>
            <person name="Natvig D.O."/>
            <person name="Lalanne C."/>
            <person name="Gautier V."/>
            <person name="Ament-Velasquez S.L."/>
            <person name="Kruys A."/>
            <person name="Hutchinson M.I."/>
            <person name="Powell A.J."/>
            <person name="Barry K."/>
            <person name="Miller A.N."/>
            <person name="Grigoriev I.V."/>
            <person name="Debuchy R."/>
            <person name="Gladieux P."/>
            <person name="Hiltunen Thoren M."/>
            <person name="Johannesson H."/>
        </authorList>
    </citation>
    <scope>NUCLEOTIDE SEQUENCE</scope>
    <source>
        <strain evidence="5">SMH4131-1</strain>
    </source>
</reference>
<dbReference type="GO" id="GO:0033499">
    <property type="term" value="P:galactose catabolic process via UDP-galactose, Leloir pathway"/>
    <property type="evidence" value="ECO:0007669"/>
    <property type="project" value="TreeGrafter"/>
</dbReference>
<feature type="signal peptide" evidence="4">
    <location>
        <begin position="1"/>
        <end position="19"/>
    </location>
</feature>
<keyword evidence="3" id="KW-0119">Carbohydrate metabolism</keyword>
<protein>
    <submittedName>
        <fullName evidence="5">Galactose mutarotase-like domain-containing protein</fullName>
    </submittedName>
</protein>
<dbReference type="PANTHER" id="PTHR10091">
    <property type="entry name" value="ALDOSE-1-EPIMERASE"/>
    <property type="match status" value="1"/>
</dbReference>
<dbReference type="GO" id="GO:0006006">
    <property type="term" value="P:glucose metabolic process"/>
    <property type="evidence" value="ECO:0007669"/>
    <property type="project" value="TreeGrafter"/>
</dbReference>
<dbReference type="GO" id="GO:0030246">
    <property type="term" value="F:carbohydrate binding"/>
    <property type="evidence" value="ECO:0007669"/>
    <property type="project" value="InterPro"/>
</dbReference>
<dbReference type="SUPFAM" id="SSF74650">
    <property type="entry name" value="Galactose mutarotase-like"/>
    <property type="match status" value="1"/>
</dbReference>
<dbReference type="Gene3D" id="2.70.98.10">
    <property type="match status" value="1"/>
</dbReference>
<dbReference type="PANTHER" id="PTHR10091:SF2">
    <property type="entry name" value="ALDOSE 1-EPIMERASE"/>
    <property type="match status" value="1"/>
</dbReference>
<evidence type="ECO:0000256" key="1">
    <source>
        <dbReference type="ARBA" id="ARBA00006206"/>
    </source>
</evidence>
<keyword evidence="4" id="KW-0732">Signal</keyword>
<proteinExistence type="inferred from homology"/>
<evidence type="ECO:0000313" key="6">
    <source>
        <dbReference type="Proteomes" id="UP001286456"/>
    </source>
</evidence>
<reference evidence="5" key="2">
    <citation type="submission" date="2023-06" db="EMBL/GenBank/DDBJ databases">
        <authorList>
            <consortium name="Lawrence Berkeley National Laboratory"/>
            <person name="Haridas S."/>
            <person name="Hensen N."/>
            <person name="Bonometti L."/>
            <person name="Westerberg I."/>
            <person name="Brannstrom I.O."/>
            <person name="Guillou S."/>
            <person name="Cros-Aarteil S."/>
            <person name="Calhoun S."/>
            <person name="Kuo A."/>
            <person name="Mondo S."/>
            <person name="Pangilinan J."/>
            <person name="Riley R."/>
            <person name="Labutti K."/>
            <person name="Andreopoulos B."/>
            <person name="Lipzen A."/>
            <person name="Chen C."/>
            <person name="Yanf M."/>
            <person name="Daum C."/>
            <person name="Ng V."/>
            <person name="Clum A."/>
            <person name="Steindorff A."/>
            <person name="Ohm R."/>
            <person name="Martin F."/>
            <person name="Silar P."/>
            <person name="Natvig D."/>
            <person name="Lalanne C."/>
            <person name="Gautier V."/>
            <person name="Ament-Velasquez S.L."/>
            <person name="Kruys A."/>
            <person name="Hutchinson M.I."/>
            <person name="Powell A.J."/>
            <person name="Barry K."/>
            <person name="Miller A.N."/>
            <person name="Grigoriev I.V."/>
            <person name="Debuchy R."/>
            <person name="Gladieux P."/>
            <person name="Thoren M.H."/>
            <person name="Johannesson H."/>
        </authorList>
    </citation>
    <scope>NUCLEOTIDE SEQUENCE</scope>
    <source>
        <strain evidence="5">SMH4131-1</strain>
    </source>
</reference>
<dbReference type="InterPro" id="IPR014718">
    <property type="entry name" value="GH-type_carb-bd"/>
</dbReference>
<dbReference type="Proteomes" id="UP001286456">
    <property type="component" value="Unassembled WGS sequence"/>
</dbReference>
<keyword evidence="6" id="KW-1185">Reference proteome</keyword>
<dbReference type="CDD" id="cd09019">
    <property type="entry name" value="galactose_mutarotase_like"/>
    <property type="match status" value="1"/>
</dbReference>
<dbReference type="EMBL" id="JAUEPO010000007">
    <property type="protein sequence ID" value="KAK3317277.1"/>
    <property type="molecule type" value="Genomic_DNA"/>
</dbReference>
<dbReference type="InterPro" id="IPR008183">
    <property type="entry name" value="Aldose_1/G6P_1-epimerase"/>
</dbReference>
<feature type="chain" id="PRO_5042110878" evidence="4">
    <location>
        <begin position="20"/>
        <end position="391"/>
    </location>
</feature>
<evidence type="ECO:0000256" key="4">
    <source>
        <dbReference type="SAM" id="SignalP"/>
    </source>
</evidence>
<comment type="caution">
    <text evidence="5">The sequence shown here is derived from an EMBL/GenBank/DDBJ whole genome shotgun (WGS) entry which is preliminary data.</text>
</comment>
<dbReference type="AlphaFoldDB" id="A0AAE0I323"/>
<keyword evidence="2" id="KW-0413">Isomerase</keyword>
<dbReference type="FunFam" id="2.70.98.10:FF:000014">
    <property type="entry name" value="Aldose 1-epimerase, putative"/>
    <property type="match status" value="1"/>
</dbReference>
<accession>A0AAE0I323</accession>
<sequence>MKLSSFLIAVLAELSVVYGQECDADAPEPIPSPGPDGRYTISAPGIKAQFIPYGATLTNLFVKDKNGKDVDVVLGYDDAAYYPKDPGHPVYNAIPGRYVSRIGKGTYTIDGKVYKTELNDGENTLHSGTNNWSFRFWNVTALSRDSITFSISDASNSSLGMIGRVDASVTYSLKNSTWRIQMTAVSPDNKTPVMLTQHTYFNLDAYKNPATPLVWNHTLYAPYSKRFLEANQGAVPTGKILTADPGTINDFATDPTQLLGHAKNDPKFQGNCGADGACEGYNGYWLIDDAPKDAVVVSLASAFSGIKADLRTDQPGVVFYSCSWMDGSAPVKSTQGLNSTTQKVVKSSCIAIEAQDYPDGINHPEWNRTSHQILGPGQTYKWDSSWTFGLV</sequence>
<dbReference type="InterPro" id="IPR011013">
    <property type="entry name" value="Gal_mutarotase_sf_dom"/>
</dbReference>
<dbReference type="GO" id="GO:0004034">
    <property type="term" value="F:aldose 1-epimerase activity"/>
    <property type="evidence" value="ECO:0007669"/>
    <property type="project" value="TreeGrafter"/>
</dbReference>